<comment type="caution">
    <text evidence="3">The sequence shown here is derived from an EMBL/GenBank/DDBJ whole genome shotgun (WGS) entry which is preliminary data.</text>
</comment>
<name>A0ABP6P7K8_9ACTN</name>
<dbReference type="InterPro" id="IPR016188">
    <property type="entry name" value="PurM-like_N"/>
</dbReference>
<dbReference type="Pfam" id="PF02769">
    <property type="entry name" value="AIRS_C"/>
    <property type="match status" value="1"/>
</dbReference>
<dbReference type="InterPro" id="IPR036676">
    <property type="entry name" value="PurM-like_C_sf"/>
</dbReference>
<dbReference type="PANTHER" id="PTHR30270">
    <property type="entry name" value="THIAMINE-MONOPHOSPHATE KINASE"/>
    <property type="match status" value="1"/>
</dbReference>
<protein>
    <submittedName>
        <fullName evidence="3">Methanogenesis marker 2 protein</fullName>
    </submittedName>
</protein>
<keyword evidence="4" id="KW-1185">Reference proteome</keyword>
<evidence type="ECO:0000259" key="2">
    <source>
        <dbReference type="Pfam" id="PF02769"/>
    </source>
</evidence>
<evidence type="ECO:0000259" key="1">
    <source>
        <dbReference type="Pfam" id="PF00586"/>
    </source>
</evidence>
<dbReference type="InterPro" id="IPR006283">
    <property type="entry name" value="ThiL-like"/>
</dbReference>
<dbReference type="InterPro" id="IPR010918">
    <property type="entry name" value="PurM-like_C_dom"/>
</dbReference>
<dbReference type="EMBL" id="BAAAVV010000004">
    <property type="protein sequence ID" value="GAA3168076.1"/>
    <property type="molecule type" value="Genomic_DNA"/>
</dbReference>
<feature type="domain" description="PurM-like N-terminal" evidence="1">
    <location>
        <begin position="40"/>
        <end position="144"/>
    </location>
</feature>
<dbReference type="SUPFAM" id="SSF56042">
    <property type="entry name" value="PurM C-terminal domain-like"/>
    <property type="match status" value="1"/>
</dbReference>
<feature type="domain" description="PurM-like C-terminal" evidence="2">
    <location>
        <begin position="192"/>
        <end position="292"/>
    </location>
</feature>
<dbReference type="RefSeq" id="WP_344688801.1">
    <property type="nucleotide sequence ID" value="NZ_BAAAVV010000004.1"/>
</dbReference>
<dbReference type="SUPFAM" id="SSF55326">
    <property type="entry name" value="PurM N-terminal domain-like"/>
    <property type="match status" value="1"/>
</dbReference>
<accession>A0ABP6P7K8</accession>
<evidence type="ECO:0000313" key="3">
    <source>
        <dbReference type="EMBL" id="GAA3168076.1"/>
    </source>
</evidence>
<sequence>MTDLPALAERLRALPGVLAKADIGLVADVLGGGDWYAGPGDDGAVLPPGEGAVVVGGEAILPAFVAADPYGAGIAAVLANVNDLAAMGARPVALLDTVVGSEGLAREVLRGMRWAAARYDVPIVGGHLTRTDGPPALSAFGIGRAERVLSATAAAPGQVVVLGCCLDGAMRPDFLFFPSFEQRGERLAGDVRLLAELAAAGAAVAAKDVSMAGLVGSLAMLLEPGRLGVTIDLAHLPVPDGVPLGDWLSCFPAYAFLLTCPAERVEDCLAGFRGRGLTAAALGELDDTGQVRLARSGAAVTVFDLASQGVTNLRR</sequence>
<dbReference type="Proteomes" id="UP001499924">
    <property type="component" value="Unassembled WGS sequence"/>
</dbReference>
<reference evidence="4" key="1">
    <citation type="journal article" date="2019" name="Int. J. Syst. Evol. Microbiol.">
        <title>The Global Catalogue of Microorganisms (GCM) 10K type strain sequencing project: providing services to taxonomists for standard genome sequencing and annotation.</title>
        <authorList>
            <consortium name="The Broad Institute Genomics Platform"/>
            <consortium name="The Broad Institute Genome Sequencing Center for Infectious Disease"/>
            <person name="Wu L."/>
            <person name="Ma J."/>
        </authorList>
    </citation>
    <scope>NUCLEOTIDE SEQUENCE [LARGE SCALE GENOMIC DNA]</scope>
    <source>
        <strain evidence="4">JCM 15614</strain>
    </source>
</reference>
<gene>
    <name evidence="3" type="ORF">GCM10010531_21080</name>
</gene>
<dbReference type="Pfam" id="PF00586">
    <property type="entry name" value="AIRS"/>
    <property type="match status" value="1"/>
</dbReference>
<proteinExistence type="predicted"/>
<dbReference type="PANTHER" id="PTHR30270:SF0">
    <property type="entry name" value="THIAMINE-MONOPHOSPHATE KINASE"/>
    <property type="match status" value="1"/>
</dbReference>
<dbReference type="Gene3D" id="3.30.1330.10">
    <property type="entry name" value="PurM-like, N-terminal domain"/>
    <property type="match status" value="1"/>
</dbReference>
<organism evidence="3 4">
    <name type="scientific">Blastococcus jejuensis</name>
    <dbReference type="NCBI Taxonomy" id="351224"/>
    <lineage>
        <taxon>Bacteria</taxon>
        <taxon>Bacillati</taxon>
        <taxon>Actinomycetota</taxon>
        <taxon>Actinomycetes</taxon>
        <taxon>Geodermatophilales</taxon>
        <taxon>Geodermatophilaceae</taxon>
        <taxon>Blastococcus</taxon>
    </lineage>
</organism>
<evidence type="ECO:0000313" key="4">
    <source>
        <dbReference type="Proteomes" id="UP001499924"/>
    </source>
</evidence>
<dbReference type="Gene3D" id="3.90.650.10">
    <property type="entry name" value="PurM-like C-terminal domain"/>
    <property type="match status" value="1"/>
</dbReference>
<dbReference type="InterPro" id="IPR036921">
    <property type="entry name" value="PurM-like_N_sf"/>
</dbReference>